<evidence type="ECO:0000259" key="3">
    <source>
        <dbReference type="PROSITE" id="PS51635"/>
    </source>
</evidence>
<feature type="short sequence motif" description="DGA/G" evidence="2">
    <location>
        <begin position="189"/>
        <end position="191"/>
    </location>
</feature>
<gene>
    <name evidence="4" type="ORF">ACFFHQ_13690</name>
</gene>
<evidence type="ECO:0000313" key="5">
    <source>
        <dbReference type="Proteomes" id="UP001589785"/>
    </source>
</evidence>
<feature type="active site" description="Proton acceptor" evidence="2">
    <location>
        <position position="189"/>
    </location>
</feature>
<dbReference type="PROSITE" id="PS51635">
    <property type="entry name" value="PNPLA"/>
    <property type="match status" value="1"/>
</dbReference>
<dbReference type="RefSeq" id="WP_066233843.1">
    <property type="nucleotide sequence ID" value="NZ_JBHLVN010000078.1"/>
</dbReference>
<keyword evidence="2" id="KW-0378">Hydrolase</keyword>
<dbReference type="CDD" id="cd07199">
    <property type="entry name" value="Pat17_PNPLA8_PNPLA9_like"/>
    <property type="match status" value="1"/>
</dbReference>
<dbReference type="SUPFAM" id="SSF52151">
    <property type="entry name" value="FabD/lysophospholipase-like"/>
    <property type="match status" value="1"/>
</dbReference>
<dbReference type="EMBL" id="JBHLVN010000078">
    <property type="protein sequence ID" value="MFC0298456.1"/>
    <property type="molecule type" value="Genomic_DNA"/>
</dbReference>
<comment type="caution">
    <text evidence="4">The sequence shown here is derived from an EMBL/GenBank/DDBJ whole genome shotgun (WGS) entry which is preliminary data.</text>
</comment>
<feature type="short sequence motif" description="GXSXG" evidence="2">
    <location>
        <begin position="59"/>
        <end position="63"/>
    </location>
</feature>
<evidence type="ECO:0000256" key="2">
    <source>
        <dbReference type="PROSITE-ProRule" id="PRU01161"/>
    </source>
</evidence>
<proteinExistence type="predicted"/>
<dbReference type="InterPro" id="IPR047156">
    <property type="entry name" value="Teg/CotR/CapV-like"/>
</dbReference>
<protein>
    <submittedName>
        <fullName evidence="4">CBASS cGAMP-activated phospholipase</fullName>
    </submittedName>
</protein>
<feature type="active site" description="Nucleophile" evidence="2">
    <location>
        <position position="61"/>
    </location>
</feature>
<dbReference type="PANTHER" id="PTHR24138">
    <property type="entry name" value="INTRACELLLAR PHOSPHOLIPASE A FAMILY"/>
    <property type="match status" value="1"/>
</dbReference>
<dbReference type="InterPro" id="IPR002641">
    <property type="entry name" value="PNPLA_dom"/>
</dbReference>
<organism evidence="4 5">
    <name type="scientific">Geobacillus jurassicus</name>
    <dbReference type="NCBI Taxonomy" id="235932"/>
    <lineage>
        <taxon>Bacteria</taxon>
        <taxon>Bacillati</taxon>
        <taxon>Bacillota</taxon>
        <taxon>Bacilli</taxon>
        <taxon>Bacillales</taxon>
        <taxon>Anoxybacillaceae</taxon>
        <taxon>Geobacillus</taxon>
    </lineage>
</organism>
<dbReference type="InterPro" id="IPR016035">
    <property type="entry name" value="Acyl_Trfase/lysoPLipase"/>
</dbReference>
<reference evidence="4 5" key="1">
    <citation type="submission" date="2024-09" db="EMBL/GenBank/DDBJ databases">
        <authorList>
            <person name="Sun Q."/>
            <person name="Mori K."/>
        </authorList>
    </citation>
    <scope>NUCLEOTIDE SEQUENCE [LARGE SCALE GENOMIC DNA]</scope>
    <source>
        <strain evidence="4 5">CCM 7224</strain>
    </source>
</reference>
<sequence length="318" mass="36022">MINWEDVKRNGWKTRKPKEFRILSIDGGGMKGVFPATYLAHIERNVSKPIHEYFDLIAGTSTGGIIALGLASNIPAEKILELYLNKGKDIFGKKQRKHWFSWKSIYSNEGLTRVLQETFKDKLLKEAQTLVCIPSIEHHKAQTKVYKTPHHPHFNNDGEIEMWKIGLATSAAPIYLPAAVIDNHECKIDGGLWANNPVVVAIAEAVNLGYSLDQIKVLSIGTGTSLYEVDNSYAIKGGLLSWKKKLVDFTMQAQSKGACHTARYLIGERLYRIDFETSIKYELDTIDSNMLKKLQHEAKQKFLDTFEKMGVRTQFFSE</sequence>
<name>A0ABV6GVD0_9BACL</name>
<feature type="short sequence motif" description="GXGXXG" evidence="2">
    <location>
        <begin position="27"/>
        <end position="32"/>
    </location>
</feature>
<keyword evidence="5" id="KW-1185">Reference proteome</keyword>
<feature type="domain" description="PNPLA" evidence="3">
    <location>
        <begin position="23"/>
        <end position="202"/>
    </location>
</feature>
<dbReference type="Gene3D" id="3.40.1090.10">
    <property type="entry name" value="Cytosolic phospholipase A2 catalytic domain"/>
    <property type="match status" value="1"/>
</dbReference>
<keyword evidence="2" id="KW-0442">Lipid degradation</keyword>
<accession>A0ABV6GVD0</accession>
<evidence type="ECO:0000256" key="1">
    <source>
        <dbReference type="ARBA" id="ARBA00023098"/>
    </source>
</evidence>
<evidence type="ECO:0000313" key="4">
    <source>
        <dbReference type="EMBL" id="MFC0298456.1"/>
    </source>
</evidence>
<keyword evidence="1 2" id="KW-0443">Lipid metabolism</keyword>
<dbReference type="NCBIfam" id="NF041079">
    <property type="entry name" value="CBASS_lipase"/>
    <property type="match status" value="1"/>
</dbReference>
<dbReference type="Proteomes" id="UP001589785">
    <property type="component" value="Unassembled WGS sequence"/>
</dbReference>
<dbReference type="PANTHER" id="PTHR24138:SF10">
    <property type="entry name" value="PHOSPHOLIPASE A2"/>
    <property type="match status" value="1"/>
</dbReference>
<dbReference type="Pfam" id="PF01734">
    <property type="entry name" value="Patatin"/>
    <property type="match status" value="1"/>
</dbReference>